<feature type="compositionally biased region" description="Acidic residues" evidence="1">
    <location>
        <begin position="93"/>
        <end position="104"/>
    </location>
</feature>
<dbReference type="Proteomes" id="UP000472262">
    <property type="component" value="Unassembled WGS sequence"/>
</dbReference>
<reference evidence="2" key="1">
    <citation type="submission" date="2025-08" db="UniProtKB">
        <authorList>
            <consortium name="Ensembl"/>
        </authorList>
    </citation>
    <scope>IDENTIFICATION</scope>
</reference>
<evidence type="ECO:0000313" key="3">
    <source>
        <dbReference type="Proteomes" id="UP000472262"/>
    </source>
</evidence>
<evidence type="ECO:0000313" key="2">
    <source>
        <dbReference type="Ensembl" id="ENSSGRP00000090179.1"/>
    </source>
</evidence>
<reference evidence="2" key="2">
    <citation type="submission" date="2025-09" db="UniProtKB">
        <authorList>
            <consortium name="Ensembl"/>
        </authorList>
    </citation>
    <scope>IDENTIFICATION</scope>
</reference>
<protein>
    <submittedName>
        <fullName evidence="2">Uncharacterized protein</fullName>
    </submittedName>
</protein>
<feature type="region of interest" description="Disordered" evidence="1">
    <location>
        <begin position="1"/>
        <end position="38"/>
    </location>
</feature>
<feature type="region of interest" description="Disordered" evidence="1">
    <location>
        <begin position="58"/>
        <end position="108"/>
    </location>
</feature>
<dbReference type="Ensembl" id="ENSSGRT00000095972.1">
    <property type="protein sequence ID" value="ENSSGRP00000090179.1"/>
    <property type="gene ID" value="ENSSGRG00000045232.1"/>
</dbReference>
<name>A0A672RMW4_SINGR</name>
<evidence type="ECO:0000256" key="1">
    <source>
        <dbReference type="SAM" id="MobiDB-lite"/>
    </source>
</evidence>
<dbReference type="AlphaFoldDB" id="A0A672RMW4"/>
<feature type="compositionally biased region" description="Acidic residues" evidence="1">
    <location>
        <begin position="146"/>
        <end position="169"/>
    </location>
</feature>
<proteinExistence type="predicted"/>
<organism evidence="2 3">
    <name type="scientific">Sinocyclocheilus grahami</name>
    <name type="common">Dianchi golden-line fish</name>
    <name type="synonym">Barbus grahami</name>
    <dbReference type="NCBI Taxonomy" id="75366"/>
    <lineage>
        <taxon>Eukaryota</taxon>
        <taxon>Metazoa</taxon>
        <taxon>Chordata</taxon>
        <taxon>Craniata</taxon>
        <taxon>Vertebrata</taxon>
        <taxon>Euteleostomi</taxon>
        <taxon>Actinopterygii</taxon>
        <taxon>Neopterygii</taxon>
        <taxon>Teleostei</taxon>
        <taxon>Ostariophysi</taxon>
        <taxon>Cypriniformes</taxon>
        <taxon>Cyprinidae</taxon>
        <taxon>Cyprininae</taxon>
        <taxon>Sinocyclocheilus</taxon>
    </lineage>
</organism>
<feature type="region of interest" description="Disordered" evidence="1">
    <location>
        <begin position="121"/>
        <end position="181"/>
    </location>
</feature>
<dbReference type="InParanoid" id="A0A672RMW4"/>
<keyword evidence="3" id="KW-1185">Reference proteome</keyword>
<sequence length="216" mass="23481">FGASCQTPKEEVSGPETMSQEEEQMTQSSQTYFHNTSAPDAELSAKLYKREAAAKLHSVMPSDLNPHSAPTQPFYREGAGAAATKSGNGGMSEDSEGEEEAGAEDEFKRGQIIVEVNLNNQTLHVSKGDDGANANTAGDDKSNSEEEKEEDEEEEDDEEEEEEEEDDDTVSSHIAAAPGEQLGVRCLAQGSHFSRGIEGGRERWSFTPPTYNPCWT</sequence>
<accession>A0A672RMW4</accession>